<organism evidence="2 3">
    <name type="scientific">Marininema halotolerans</name>
    <dbReference type="NCBI Taxonomy" id="1155944"/>
    <lineage>
        <taxon>Bacteria</taxon>
        <taxon>Bacillati</taxon>
        <taxon>Bacillota</taxon>
        <taxon>Bacilli</taxon>
        <taxon>Bacillales</taxon>
        <taxon>Thermoactinomycetaceae</taxon>
        <taxon>Marininema</taxon>
    </lineage>
</organism>
<proteinExistence type="predicted"/>
<accession>A0A1I6Q0L7</accession>
<dbReference type="Proteomes" id="UP000198660">
    <property type="component" value="Unassembled WGS sequence"/>
</dbReference>
<dbReference type="Gene3D" id="3.20.20.140">
    <property type="entry name" value="Metal-dependent hydrolases"/>
    <property type="match status" value="1"/>
</dbReference>
<dbReference type="Gene3D" id="2.30.40.10">
    <property type="entry name" value="Urease, subunit C, domain 1"/>
    <property type="match status" value="1"/>
</dbReference>
<dbReference type="InterPro" id="IPR032466">
    <property type="entry name" value="Metal_Hydrolase"/>
</dbReference>
<dbReference type="SUPFAM" id="SSF51338">
    <property type="entry name" value="Composite domain of metallo-dependent hydrolases"/>
    <property type="match status" value="1"/>
</dbReference>
<dbReference type="InterPro" id="IPR013108">
    <property type="entry name" value="Amidohydro_3"/>
</dbReference>
<dbReference type="Pfam" id="PF07969">
    <property type="entry name" value="Amidohydro_3"/>
    <property type="match status" value="1"/>
</dbReference>
<dbReference type="InterPro" id="IPR011059">
    <property type="entry name" value="Metal-dep_hydrolase_composite"/>
</dbReference>
<reference evidence="3" key="1">
    <citation type="submission" date="2016-10" db="EMBL/GenBank/DDBJ databases">
        <authorList>
            <person name="Varghese N."/>
            <person name="Submissions S."/>
        </authorList>
    </citation>
    <scope>NUCLEOTIDE SEQUENCE [LARGE SCALE GENOMIC DNA]</scope>
    <source>
        <strain evidence="3">DSM 45789</strain>
    </source>
</reference>
<dbReference type="SUPFAM" id="SSF51556">
    <property type="entry name" value="Metallo-dependent hydrolases"/>
    <property type="match status" value="1"/>
</dbReference>
<evidence type="ECO:0000313" key="3">
    <source>
        <dbReference type="Proteomes" id="UP000198660"/>
    </source>
</evidence>
<dbReference type="RefSeq" id="WP_091834200.1">
    <property type="nucleotide sequence ID" value="NZ_FPAA01000002.1"/>
</dbReference>
<dbReference type="CDD" id="cd01300">
    <property type="entry name" value="YtcJ_like"/>
    <property type="match status" value="1"/>
</dbReference>
<dbReference type="OrthoDB" id="9767366at2"/>
<sequence>MEKRLFIRGNVTTLDRETPCVEAIYTENGFIKALGTTAELTIQLGRSDVEKIDLEQKYVYPGFTDNHLHLLGHGIRLSHLDFAKETSKHRLMAILQKKAKTMPPGQWILGLNWDENRMEGGPPLREELDRIAPNHPVMLTRTCHHVQAVNTCAITAAGLTIDAPDPIEGAYGRDGMGLLNGLIYENASQPFRQAIPANSFAEKRNWALLAAKDVLAHGITSVHTEDVREAGSVAELLKIYHGLLEEGMYLRSHHLIYHPYVDEWLNMEVPKGNTEWFQIGAMKIFADGSFGGRTAWLSTPYADDQTNYGLPTHSHEEMTQWVKKAYHHGMPVAVHAIGDGAAEQFLDVLEAVTPAPGRVPLLPNRLIHAQVLHPSLLPRIQRLPVVVDIQPRFVASDFPWVIKRLGEERLPFSYAWKSLLSAGIPCGGGSDAPIEPINPLLGIHAAITRRDPYDVNHPGWIPEQKLTALEALQLFTWGGAVSIGEQKERGSITPGKWADLSIFDQDLLGPDPDRLLHTQAMMTVVNGRIAWQREA</sequence>
<name>A0A1I6Q0L7_9BACL</name>
<dbReference type="InterPro" id="IPR033932">
    <property type="entry name" value="YtcJ-like"/>
</dbReference>
<dbReference type="PANTHER" id="PTHR22642:SF2">
    <property type="entry name" value="PROTEIN LONG AFTER FAR-RED 3"/>
    <property type="match status" value="1"/>
</dbReference>
<evidence type="ECO:0000313" key="2">
    <source>
        <dbReference type="EMBL" id="SFS46029.1"/>
    </source>
</evidence>
<feature type="domain" description="Amidohydrolase 3" evidence="1">
    <location>
        <begin position="52"/>
        <end position="529"/>
    </location>
</feature>
<dbReference type="PANTHER" id="PTHR22642">
    <property type="entry name" value="IMIDAZOLONEPROPIONASE"/>
    <property type="match status" value="1"/>
</dbReference>
<dbReference type="EMBL" id="FPAA01000002">
    <property type="protein sequence ID" value="SFS46029.1"/>
    <property type="molecule type" value="Genomic_DNA"/>
</dbReference>
<keyword evidence="3" id="KW-1185">Reference proteome</keyword>
<gene>
    <name evidence="2" type="ORF">SAMN05444972_102261</name>
</gene>
<dbReference type="AlphaFoldDB" id="A0A1I6Q0L7"/>
<dbReference type="GO" id="GO:0016810">
    <property type="term" value="F:hydrolase activity, acting on carbon-nitrogen (but not peptide) bonds"/>
    <property type="evidence" value="ECO:0007669"/>
    <property type="project" value="InterPro"/>
</dbReference>
<dbReference type="Gene3D" id="3.10.310.70">
    <property type="match status" value="1"/>
</dbReference>
<protein>
    <recommendedName>
        <fullName evidence="1">Amidohydrolase 3 domain-containing protein</fullName>
    </recommendedName>
</protein>
<evidence type="ECO:0000259" key="1">
    <source>
        <dbReference type="Pfam" id="PF07969"/>
    </source>
</evidence>